<reference evidence="1 2" key="1">
    <citation type="submission" date="2016-12" db="EMBL/GenBank/DDBJ databases">
        <title>Amycolatopsis keratiniphila subsp. keratiniphila genome sequencing and assembly.</title>
        <authorList>
            <person name="Mayilraj S."/>
            <person name="Kaur N."/>
        </authorList>
    </citation>
    <scope>NUCLEOTIDE SEQUENCE [LARGE SCALE GENOMIC DNA]</scope>
    <source>
        <strain evidence="1 2">DSM 44409</strain>
    </source>
</reference>
<organism evidence="1 2">
    <name type="scientific">Amycolatopsis keratiniphila subsp. keratiniphila</name>
    <dbReference type="NCBI Taxonomy" id="227715"/>
    <lineage>
        <taxon>Bacteria</taxon>
        <taxon>Bacillati</taxon>
        <taxon>Actinomycetota</taxon>
        <taxon>Actinomycetes</taxon>
        <taxon>Pseudonocardiales</taxon>
        <taxon>Pseudonocardiaceae</taxon>
        <taxon>Amycolatopsis</taxon>
        <taxon>Amycolatopsis japonica group</taxon>
    </lineage>
</organism>
<evidence type="ECO:0000313" key="1">
    <source>
        <dbReference type="EMBL" id="ONF67860.1"/>
    </source>
</evidence>
<proteinExistence type="predicted"/>
<dbReference type="Proteomes" id="UP000076660">
    <property type="component" value="Unassembled WGS sequence"/>
</dbReference>
<gene>
    <name evidence="1" type="ORF">AVR91_0220645</name>
</gene>
<comment type="caution">
    <text evidence="1">The sequence shown here is derived from an EMBL/GenBank/DDBJ whole genome shotgun (WGS) entry which is preliminary data.</text>
</comment>
<dbReference type="AlphaFoldDB" id="A0A1W2LSM5"/>
<protein>
    <submittedName>
        <fullName evidence="1">Uncharacterized protein</fullName>
    </submittedName>
</protein>
<dbReference type="EMBL" id="LQMT02000020">
    <property type="protein sequence ID" value="ONF67860.1"/>
    <property type="molecule type" value="Genomic_DNA"/>
</dbReference>
<accession>A0A1W2LSM5</accession>
<sequence>MQRMMPSELEKRRVQLAPAWRGLGGVGRLLTARLLRWICTDPRLVAVLPFPIDLDRGLLKDDSIFEPALEKVRRTWAALGFQPATDQLWIMDPADGAHESTITSSMHTLALIDRPNSHVSHHRFALRHSAWTCPAR</sequence>
<name>A0A1W2LSM5_9PSEU</name>
<evidence type="ECO:0000313" key="2">
    <source>
        <dbReference type="Proteomes" id="UP000076660"/>
    </source>
</evidence>